<dbReference type="InterPro" id="IPR007969">
    <property type="entry name" value="DUF732"/>
</dbReference>
<proteinExistence type="predicted"/>
<dbReference type="Pfam" id="PF05305">
    <property type="entry name" value="DUF732"/>
    <property type="match status" value="1"/>
</dbReference>
<feature type="chain" id="PRO_5012233976" description="DUF732 domain-containing protein" evidence="1">
    <location>
        <begin position="28"/>
        <end position="154"/>
    </location>
</feature>
<evidence type="ECO:0000259" key="2">
    <source>
        <dbReference type="Pfam" id="PF05305"/>
    </source>
</evidence>
<sequence length="154" mass="16512">MKILQLATISTAAISFLAGLAPAIAQNADYVCYMTTKSGQVLDLSASVCQVNASTRLAKATSGVGGDRAFLADYKRTVTSYPQIRDKLLASIEQSPESSIMQAKSICNELEVGLTLEDVIYHRTEGVTNTVDTVNSSVIATLATKHYCPQFSKQ</sequence>
<protein>
    <recommendedName>
        <fullName evidence="2">DUF732 domain-containing protein</fullName>
    </recommendedName>
</protein>
<dbReference type="EMBL" id="MRCC01000007">
    <property type="protein sequence ID" value="OKH27080.1"/>
    <property type="molecule type" value="Genomic_DNA"/>
</dbReference>
<evidence type="ECO:0000313" key="4">
    <source>
        <dbReference type="Proteomes" id="UP000185984"/>
    </source>
</evidence>
<reference evidence="3 4" key="1">
    <citation type="submission" date="2016-11" db="EMBL/GenBank/DDBJ databases">
        <title>Draft Genome Sequences of Nine Cyanobacterial Strains from Diverse Habitats.</title>
        <authorList>
            <person name="Zhu T."/>
            <person name="Hou S."/>
            <person name="Lu X."/>
            <person name="Hess W.R."/>
        </authorList>
    </citation>
    <scope>NUCLEOTIDE SEQUENCE [LARGE SCALE GENOMIC DNA]</scope>
    <source>
        <strain evidence="3 4">5.2 s.c.1</strain>
    </source>
</reference>
<evidence type="ECO:0000256" key="1">
    <source>
        <dbReference type="SAM" id="SignalP"/>
    </source>
</evidence>
<dbReference type="STRING" id="247279.NIES1031_10200"/>
<gene>
    <name evidence="3" type="ORF">NIES1031_10200</name>
</gene>
<dbReference type="OrthoDB" id="424181at2"/>
<dbReference type="RefSeq" id="WP_073549292.1">
    <property type="nucleotide sequence ID" value="NZ_CAWMVK010000041.1"/>
</dbReference>
<evidence type="ECO:0000313" key="3">
    <source>
        <dbReference type="EMBL" id="OKH27080.1"/>
    </source>
</evidence>
<dbReference type="AlphaFoldDB" id="A0A1U7HU02"/>
<keyword evidence="1" id="KW-0732">Signal</keyword>
<comment type="caution">
    <text evidence="3">The sequence shown here is derived from an EMBL/GenBank/DDBJ whole genome shotgun (WGS) entry which is preliminary data.</text>
</comment>
<keyword evidence="4" id="KW-1185">Reference proteome</keyword>
<name>A0A1U7HU02_9CHRO</name>
<feature type="domain" description="DUF732" evidence="2">
    <location>
        <begin position="95"/>
        <end position="150"/>
    </location>
</feature>
<feature type="signal peptide" evidence="1">
    <location>
        <begin position="1"/>
        <end position="27"/>
    </location>
</feature>
<organism evidence="3 4">
    <name type="scientific">Chroogloeocystis siderophila 5.2 s.c.1</name>
    <dbReference type="NCBI Taxonomy" id="247279"/>
    <lineage>
        <taxon>Bacteria</taxon>
        <taxon>Bacillati</taxon>
        <taxon>Cyanobacteriota</taxon>
        <taxon>Cyanophyceae</taxon>
        <taxon>Oscillatoriophycideae</taxon>
        <taxon>Chroococcales</taxon>
        <taxon>Chroococcaceae</taxon>
        <taxon>Chroogloeocystis</taxon>
    </lineage>
</organism>
<accession>A0A1U7HU02</accession>
<dbReference type="Proteomes" id="UP000185984">
    <property type="component" value="Unassembled WGS sequence"/>
</dbReference>